<reference evidence="2" key="1">
    <citation type="submission" date="2017-08" db="EMBL/GenBank/DDBJ databases">
        <authorList>
            <person name="Brisse S."/>
        </authorList>
    </citation>
    <scope>NUCLEOTIDE SEQUENCE [LARGE SCALE GENOMIC DNA]</scope>
    <source>
        <strain evidence="2">06D021</strain>
    </source>
</reference>
<name>A0A285AV63_9ENTR</name>
<protein>
    <submittedName>
        <fullName evidence="1">Uncharacterized protein</fullName>
    </submittedName>
</protein>
<accession>A0A285AV63</accession>
<evidence type="ECO:0000313" key="1">
    <source>
        <dbReference type="EMBL" id="SNU32565.1"/>
    </source>
</evidence>
<organism evidence="1 2">
    <name type="scientific">Klebsiella grimontii</name>
    <dbReference type="NCBI Taxonomy" id="2058152"/>
    <lineage>
        <taxon>Bacteria</taxon>
        <taxon>Pseudomonadati</taxon>
        <taxon>Pseudomonadota</taxon>
        <taxon>Gammaproteobacteria</taxon>
        <taxon>Enterobacterales</taxon>
        <taxon>Enterobacteriaceae</taxon>
        <taxon>Klebsiella/Raoultella group</taxon>
        <taxon>Klebsiella</taxon>
    </lineage>
</organism>
<proteinExistence type="predicted"/>
<dbReference type="EMBL" id="FZTC01000003">
    <property type="protein sequence ID" value="SNU32565.1"/>
    <property type="molecule type" value="Genomic_DNA"/>
</dbReference>
<dbReference type="AlphaFoldDB" id="A0A285AV63"/>
<evidence type="ECO:0000313" key="2">
    <source>
        <dbReference type="Proteomes" id="UP000220639"/>
    </source>
</evidence>
<sequence length="24" mass="2813">MLWLQSQYNAANYSHVKYIDAIIA</sequence>
<gene>
    <name evidence="1" type="ORF">KOSB73_110010</name>
</gene>
<dbReference type="Proteomes" id="UP000220639">
    <property type="component" value="Unassembled WGS sequence"/>
</dbReference>